<gene>
    <name evidence="10" type="ORF">SKAU_G00165150</name>
</gene>
<keyword evidence="3" id="KW-1003">Cell membrane</keyword>
<keyword evidence="7" id="KW-0325">Glycoprotein</keyword>
<feature type="domain" description="GDNF/GAS1" evidence="9">
    <location>
        <begin position="361"/>
        <end position="459"/>
    </location>
</feature>
<name>A0A9Q1FJU8_SYNKA</name>
<keyword evidence="5 8" id="KW-0472">Membrane</keyword>
<evidence type="ECO:0000256" key="7">
    <source>
        <dbReference type="ARBA" id="ARBA00023180"/>
    </source>
</evidence>
<dbReference type="SUPFAM" id="SSF110035">
    <property type="entry name" value="GDNF receptor-like"/>
    <property type="match status" value="3"/>
</dbReference>
<dbReference type="EMBL" id="JAINUF010000005">
    <property type="protein sequence ID" value="KAJ8359990.1"/>
    <property type="molecule type" value="Genomic_DNA"/>
</dbReference>
<reference evidence="10" key="1">
    <citation type="journal article" date="2023" name="Science">
        <title>Genome structures resolve the early diversification of teleost fishes.</title>
        <authorList>
            <person name="Parey E."/>
            <person name="Louis A."/>
            <person name="Montfort J."/>
            <person name="Bouchez O."/>
            <person name="Roques C."/>
            <person name="Iampietro C."/>
            <person name="Lluch J."/>
            <person name="Castinel A."/>
            <person name="Donnadieu C."/>
            <person name="Desvignes T."/>
            <person name="Floi Bucao C."/>
            <person name="Jouanno E."/>
            <person name="Wen M."/>
            <person name="Mejri S."/>
            <person name="Dirks R."/>
            <person name="Jansen H."/>
            <person name="Henkel C."/>
            <person name="Chen W.J."/>
            <person name="Zahm M."/>
            <person name="Cabau C."/>
            <person name="Klopp C."/>
            <person name="Thompson A.W."/>
            <person name="Robinson-Rechavi M."/>
            <person name="Braasch I."/>
            <person name="Lecointre G."/>
            <person name="Bobe J."/>
            <person name="Postlethwait J.H."/>
            <person name="Berthelot C."/>
            <person name="Roest Crollius H."/>
            <person name="Guiguen Y."/>
        </authorList>
    </citation>
    <scope>NUCLEOTIDE SEQUENCE</scope>
    <source>
        <strain evidence="10">WJC10195</strain>
    </source>
</reference>
<dbReference type="Pfam" id="PF02351">
    <property type="entry name" value="GDNF"/>
    <property type="match status" value="3"/>
</dbReference>
<comment type="similarity">
    <text evidence="2">Belongs to the GDNFR family.</text>
</comment>
<evidence type="ECO:0000256" key="2">
    <source>
        <dbReference type="ARBA" id="ARBA00005961"/>
    </source>
</evidence>
<evidence type="ECO:0000256" key="8">
    <source>
        <dbReference type="SAM" id="Phobius"/>
    </source>
</evidence>
<dbReference type="InterPro" id="IPR016017">
    <property type="entry name" value="GDNF/GAS1"/>
</dbReference>
<dbReference type="GO" id="GO:0007399">
    <property type="term" value="P:nervous system development"/>
    <property type="evidence" value="ECO:0007669"/>
    <property type="project" value="TreeGrafter"/>
</dbReference>
<keyword evidence="8" id="KW-0812">Transmembrane</keyword>
<keyword evidence="8" id="KW-1133">Transmembrane helix</keyword>
<keyword evidence="11" id="KW-1185">Reference proteome</keyword>
<keyword evidence="6" id="KW-0675">Receptor</keyword>
<evidence type="ECO:0000313" key="10">
    <source>
        <dbReference type="EMBL" id="KAJ8359990.1"/>
    </source>
</evidence>
<dbReference type="GO" id="GO:0007169">
    <property type="term" value="P:cell surface receptor protein tyrosine kinase signaling pathway"/>
    <property type="evidence" value="ECO:0007669"/>
    <property type="project" value="UniProtKB-ARBA"/>
</dbReference>
<dbReference type="GO" id="GO:0009897">
    <property type="term" value="C:external side of plasma membrane"/>
    <property type="evidence" value="ECO:0007669"/>
    <property type="project" value="TreeGrafter"/>
</dbReference>
<evidence type="ECO:0000256" key="3">
    <source>
        <dbReference type="ARBA" id="ARBA00022475"/>
    </source>
</evidence>
<comment type="caution">
    <text evidence="10">The sequence shown here is derived from an EMBL/GenBank/DDBJ whole genome shotgun (WGS) entry which is preliminary data.</text>
</comment>
<dbReference type="GO" id="GO:0043235">
    <property type="term" value="C:receptor complex"/>
    <property type="evidence" value="ECO:0007669"/>
    <property type="project" value="TreeGrafter"/>
</dbReference>
<evidence type="ECO:0000256" key="4">
    <source>
        <dbReference type="ARBA" id="ARBA00022729"/>
    </source>
</evidence>
<dbReference type="PANTHER" id="PTHR10269">
    <property type="entry name" value="GDNF RECEPTOR ALPHA"/>
    <property type="match status" value="1"/>
</dbReference>
<proteinExistence type="inferred from homology"/>
<evidence type="ECO:0000256" key="1">
    <source>
        <dbReference type="ARBA" id="ARBA00004236"/>
    </source>
</evidence>
<evidence type="ECO:0000313" key="11">
    <source>
        <dbReference type="Proteomes" id="UP001152622"/>
    </source>
</evidence>
<evidence type="ECO:0000256" key="5">
    <source>
        <dbReference type="ARBA" id="ARBA00023136"/>
    </source>
</evidence>
<dbReference type="SMART" id="SM00907">
    <property type="entry name" value="GDNF"/>
    <property type="match status" value="4"/>
</dbReference>
<dbReference type="OrthoDB" id="8735237at2759"/>
<keyword evidence="4" id="KW-0732">Signal</keyword>
<organism evidence="10 11">
    <name type="scientific">Synaphobranchus kaupii</name>
    <name type="common">Kaup's arrowtooth eel</name>
    <dbReference type="NCBI Taxonomy" id="118154"/>
    <lineage>
        <taxon>Eukaryota</taxon>
        <taxon>Metazoa</taxon>
        <taxon>Chordata</taxon>
        <taxon>Craniata</taxon>
        <taxon>Vertebrata</taxon>
        <taxon>Euteleostomi</taxon>
        <taxon>Actinopterygii</taxon>
        <taxon>Neopterygii</taxon>
        <taxon>Teleostei</taxon>
        <taxon>Anguilliformes</taxon>
        <taxon>Synaphobranchidae</taxon>
        <taxon>Synaphobranchus</taxon>
    </lineage>
</organism>
<dbReference type="InterPro" id="IPR003438">
    <property type="entry name" value="GDNF_rcpt"/>
</dbReference>
<dbReference type="Proteomes" id="UP001152622">
    <property type="component" value="Chromosome 5"/>
</dbReference>
<feature type="domain" description="GDNF/GAS1" evidence="9">
    <location>
        <begin position="274"/>
        <end position="351"/>
    </location>
</feature>
<evidence type="ECO:0000256" key="6">
    <source>
        <dbReference type="ARBA" id="ARBA00023170"/>
    </source>
</evidence>
<accession>A0A9Q1FJU8</accession>
<feature type="transmembrane region" description="Helical" evidence="8">
    <location>
        <begin position="491"/>
        <end position="513"/>
    </location>
</feature>
<dbReference type="AlphaFoldDB" id="A0A9Q1FJU8"/>
<protein>
    <recommendedName>
        <fullName evidence="9">GDNF/GAS1 domain-containing protein</fullName>
    </recommendedName>
</protein>
<feature type="domain" description="GDNF/GAS1" evidence="9">
    <location>
        <begin position="39"/>
        <end position="114"/>
    </location>
</feature>
<dbReference type="PANTHER" id="PTHR10269:SF1">
    <property type="entry name" value="GDNF FAMILY RECEPTOR ALPHA-LIKE"/>
    <property type="match status" value="1"/>
</dbReference>
<feature type="domain" description="GDNF/GAS1" evidence="9">
    <location>
        <begin position="149"/>
        <end position="225"/>
    </location>
</feature>
<comment type="subcellular location">
    <subcellularLocation>
        <location evidence="1">Cell membrane</location>
    </subcellularLocation>
</comment>
<dbReference type="InterPro" id="IPR037193">
    <property type="entry name" value="GDNF_alpha"/>
</dbReference>
<sequence>MRSYRAVPVCSTLKMKIALVTGFLAYQVICSFSLRSRDCVSVKEACISESHACRSGWDLLKNVCRITDESCTVVESEECNMTIAYLLGQFPDWKGCLCTEEDYCRTTQLLAPNCHIQSGGETSNQPPSWKGWFEPDMSSASVSPKTQGCLSVLHGCQESLRCWSAYKKLRNSCSSDKDQCGTLASRRSCLLLWEELKSTPLPNCTCPVGGKRCLKVQALLQSNPCIRAEQESPAQPLPKAMRQNMGKVNVKKDSKPDWQRSGLVEHARDTLRSCMRTMTACVYDEVCNTQLVPLVRACSESHCEASACGRTTRRFYQGLPPTVAEMLVFCECDAADPDCLRVRADLQSGSCPGMLDQAPTCLEVYDRCMLEPTCRQRYRTFQSMCLREGEEESLCHAHAPSDCLCPPDPDLIAGGDAECRQAFVGTMGTVLQLPCTCEGLQNIHLHKCKRIREVFQDRYVFISHLNKEVSSHHTTLENVSRLRGQRFSDQLFFALICILVILVILMVVITILSTSGLCRGAEKAKCHPPPARKNFH</sequence>
<evidence type="ECO:0000259" key="9">
    <source>
        <dbReference type="SMART" id="SM00907"/>
    </source>
</evidence>
<dbReference type="GO" id="GO:0038023">
    <property type="term" value="F:signaling receptor activity"/>
    <property type="evidence" value="ECO:0007669"/>
    <property type="project" value="InterPro"/>
</dbReference>